<sequence>MTERPAFRQQANHSCVEAASFSASDLLELRQYQNGIRFLLGTTALIAVLSVMAPEAQAQQYWDGTDTTSGNGAPTGGSGTWDGATTNWTDDAVGTTNQSWASGDAVFGGTAGTITVSGTQTTTGMTFDTGGYTVTGGTLAVGGATIDGGSGATTISSTLTGAGLNKVGTGTLTISGTTNITGRFKVAEGGVVLGVGAFDDPLSSIWLQDDIDPVGSQVTLDLGGNTVATTTLVVNGVGTTELSNGTVEFSGTADIWYATVSADLTGSGSLVKSGSGTATLEGTNTYTGSTLVRQRTLSLAAGSSIASTTVTIGDASTTAKPILIAETGTLATGTDLTINTGAGLGGEFRNERDNSITTLNTSDADAEVTLNGGTLTITGGGTVAGVVAGAANLTNNGGTLTLTGTANTATGTLTNTSGIVNLADWSGSINNSATTNFTGSMTLGGTVTNNSGASLNNESGAAIVVGGVTTFTSAGTVTGATGLTFNATNVTYQDGHTEAGTVDINVATGGTLTEERTGDQNFSGSVDYNVVTGGAANFTATSGFTTTGTLTHGSSGTFTVANNQTVSAATINLNSGTAIIGDGATLQGTGNTMNIAVATAAGAGATLTDANDINILAAGSATYAGAGTLSVNTDGAGAEGITIDGALNVTGGGTVTTTVGGTGTIVTQGTGTIDVSNAGSHLDATGETITNNSTAATGINVGAGSQLTAANITNGTGATLSNAGTVTANVSNTTATSTLTTSDTITGDVTNTLGTVNAAGVISGTVTQNSGTFTLTAALSAGALSGAGDITNGGSLLTLDGDADATGETATYSGAISGTGGLTINVGEDTQVLSGANTYSGTTTITSGTLELSGGSAIADTGEIANAGTLLVSTAETVGALNGAGAVTLSATLTTGDAGDDTISGNITGAGGLTKAGAGTLTLSGTNDYTGTTTVSAGTLELSGGSAIVDMGEIANAGTLLVSTAETVGALNGAGGVTLNSTLTTGDAGNDTISGVISGSGGLTKQGSGNLILSGVNTYSGATTVSSGHLQIDQSLTGGAVVNAGAFLTNNGTIAGTVTNNGTVTSASAIFGGLTNSSTFNASGSTVVNGPFSNSGTASMLNGATGDTITVNGNMSGGGQLNLDVNYATNTGDSLLVNGSTSGVTTVSLNSLTTDNPAIGSELTVVTVTGTTNASDFVLAGGPLVAGIYSYDLALASGEWALSGQLNAVGEAYETAPIALGELLYMPTLEQRRGQARNLAASDEGKSLVGGSWGRVFANKFESELGSSTNGTAVDANISGFQAGYDYVVPDGQNGTWVLGLTGQVGTVGSTTPNSTSDAKSLALGATATWFGNDGWYADGQLQFSFLEINFSADGTDLAENEKGYGVGLSAEFGKRITLSSSSAIVPHAQINWTRLDGGTFTDLSGNSVSMENIQSKRGRLGLAYEYFDQPNNTKLYAVGSIVHGFSSNNTVVINDASLKIGELGTWAEFGVGVSKYWGVNRKFYAEMSSRQSLNSESGSSFGITAGIEFKL</sequence>
<proteinExistence type="predicted"/>
<dbReference type="InterPro" id="IPR051551">
    <property type="entry name" value="Autotransporter_adhesion"/>
</dbReference>
<gene>
    <name evidence="4" type="ORF">QPJ95_16615</name>
</gene>
<dbReference type="KEGG" id="ppso:QPJ95_16615"/>
<dbReference type="SUPFAM" id="SSF51126">
    <property type="entry name" value="Pectin lyase-like"/>
    <property type="match status" value="2"/>
</dbReference>
<protein>
    <submittedName>
        <fullName evidence="4">Autotransporter outer membrane beta-barrel domain-containing protein</fullName>
    </submittedName>
</protein>
<evidence type="ECO:0000313" key="4">
    <source>
        <dbReference type="EMBL" id="WIY24210.1"/>
    </source>
</evidence>
<feature type="region of interest" description="Disordered" evidence="2">
    <location>
        <begin position="62"/>
        <end position="83"/>
    </location>
</feature>
<accession>A0A9Y2P622</accession>
<dbReference type="GO" id="GO:0019867">
    <property type="term" value="C:outer membrane"/>
    <property type="evidence" value="ECO:0007669"/>
    <property type="project" value="InterPro"/>
</dbReference>
<dbReference type="PANTHER" id="PTHR35037:SF3">
    <property type="entry name" value="C-TERMINAL REGION OF AIDA-LIKE PROTEIN"/>
    <property type="match status" value="1"/>
</dbReference>
<dbReference type="InterPro" id="IPR005546">
    <property type="entry name" value="Autotransporte_beta"/>
</dbReference>
<dbReference type="InterPro" id="IPR011050">
    <property type="entry name" value="Pectin_lyase_fold/virulence"/>
</dbReference>
<dbReference type="NCBIfam" id="TIGR02601">
    <property type="entry name" value="autotrns_rpt"/>
    <property type="match status" value="4"/>
</dbReference>
<dbReference type="SUPFAM" id="SSF103515">
    <property type="entry name" value="Autotransporter"/>
    <property type="match status" value="1"/>
</dbReference>
<dbReference type="Gene3D" id="2.40.128.130">
    <property type="entry name" value="Autotransporter beta-domain"/>
    <property type="match status" value="1"/>
</dbReference>
<dbReference type="PANTHER" id="PTHR35037">
    <property type="entry name" value="C-TERMINAL REGION OF AIDA-LIKE PROTEIN"/>
    <property type="match status" value="1"/>
</dbReference>
<dbReference type="EMBL" id="CP127247">
    <property type="protein sequence ID" value="WIY24210.1"/>
    <property type="molecule type" value="Genomic_DNA"/>
</dbReference>
<evidence type="ECO:0000259" key="3">
    <source>
        <dbReference type="PROSITE" id="PS51208"/>
    </source>
</evidence>
<dbReference type="InterPro" id="IPR012332">
    <property type="entry name" value="Autotransporter_pectin_lyase_C"/>
</dbReference>
<dbReference type="InterPro" id="IPR006315">
    <property type="entry name" value="OM_autotransptr_brl_dom"/>
</dbReference>
<dbReference type="Proteomes" id="UP001238334">
    <property type="component" value="Chromosome"/>
</dbReference>
<evidence type="ECO:0000256" key="2">
    <source>
        <dbReference type="SAM" id="MobiDB-lite"/>
    </source>
</evidence>
<dbReference type="InterPro" id="IPR013425">
    <property type="entry name" value="Autotrns_rpt"/>
</dbReference>
<evidence type="ECO:0000313" key="5">
    <source>
        <dbReference type="Proteomes" id="UP001238334"/>
    </source>
</evidence>
<keyword evidence="5" id="KW-1185">Reference proteome</keyword>
<dbReference type="RefSeq" id="WP_270920831.1">
    <property type="nucleotide sequence ID" value="NZ_CP127247.1"/>
</dbReference>
<keyword evidence="1" id="KW-0732">Signal</keyword>
<dbReference type="InterPro" id="IPR036709">
    <property type="entry name" value="Autotransporte_beta_dom_sf"/>
</dbReference>
<name>A0A9Y2P622_9RHOB</name>
<organism evidence="4 5">
    <name type="scientific">Parasedimentitalea psychrophila</name>
    <dbReference type="NCBI Taxonomy" id="2997337"/>
    <lineage>
        <taxon>Bacteria</taxon>
        <taxon>Pseudomonadati</taxon>
        <taxon>Pseudomonadota</taxon>
        <taxon>Alphaproteobacteria</taxon>
        <taxon>Rhodobacterales</taxon>
        <taxon>Paracoccaceae</taxon>
        <taxon>Parasedimentitalea</taxon>
    </lineage>
</organism>
<feature type="compositionally biased region" description="Polar residues" evidence="2">
    <location>
        <begin position="62"/>
        <end position="72"/>
    </location>
</feature>
<dbReference type="NCBIfam" id="TIGR01414">
    <property type="entry name" value="autotrans_barl"/>
    <property type="match status" value="1"/>
</dbReference>
<dbReference type="Pfam" id="PF12951">
    <property type="entry name" value="PATR"/>
    <property type="match status" value="5"/>
</dbReference>
<dbReference type="Gene3D" id="2.160.20.20">
    <property type="match status" value="2"/>
</dbReference>
<evidence type="ECO:0000256" key="1">
    <source>
        <dbReference type="ARBA" id="ARBA00022729"/>
    </source>
</evidence>
<dbReference type="PROSITE" id="PS51208">
    <property type="entry name" value="AUTOTRANSPORTER"/>
    <property type="match status" value="1"/>
</dbReference>
<reference evidence="4 5" key="1">
    <citation type="submission" date="2023-06" db="EMBL/GenBank/DDBJ databases">
        <title>Parasedimentitalea psychrophila sp. nov., a psychrophilic bacterium isolated from deep-sea sediment.</title>
        <authorList>
            <person name="Li A."/>
        </authorList>
    </citation>
    <scope>NUCLEOTIDE SEQUENCE [LARGE SCALE GENOMIC DNA]</scope>
    <source>
        <strain evidence="4 5">QS115</strain>
    </source>
</reference>
<feature type="domain" description="Autotransporter" evidence="3">
    <location>
        <begin position="1245"/>
        <end position="1512"/>
    </location>
</feature>
<dbReference type="SMART" id="SM00869">
    <property type="entry name" value="Autotransporter"/>
    <property type="match status" value="1"/>
</dbReference>